<keyword evidence="7" id="KW-1185">Reference proteome</keyword>
<dbReference type="EMBL" id="JBHFEH010000147">
    <property type="protein sequence ID" value="KAL2045392.1"/>
    <property type="molecule type" value="Genomic_DNA"/>
</dbReference>
<keyword evidence="4" id="KW-1005">Bacterial flagellum biogenesis</keyword>
<proteinExistence type="inferred from homology"/>
<reference evidence="6 7" key="1">
    <citation type="submission" date="2024-09" db="EMBL/GenBank/DDBJ databases">
        <title>Rethinking Asexuality: The Enigmatic Case of Functional Sexual Genes in Lepraria (Stereocaulaceae).</title>
        <authorList>
            <person name="Doellman M."/>
            <person name="Sun Y."/>
            <person name="Barcenas-Pena A."/>
            <person name="Lumbsch H.T."/>
            <person name="Grewe F."/>
        </authorList>
    </citation>
    <scope>NUCLEOTIDE SEQUENCE [LARGE SCALE GENOMIC DNA]</scope>
    <source>
        <strain evidence="6 7">Grewe 0041</strain>
    </source>
</reference>
<evidence type="ECO:0000256" key="2">
    <source>
        <dbReference type="ARBA" id="ARBA00008787"/>
    </source>
</evidence>
<dbReference type="PANTHER" id="PTHR34773:SF1">
    <property type="entry name" value="FLAGELLAR SECRETION CHAPERONE FLIS"/>
    <property type="match status" value="1"/>
</dbReference>
<comment type="similarity">
    <text evidence="2">Belongs to the FliS family.</text>
</comment>
<evidence type="ECO:0008006" key="8">
    <source>
        <dbReference type="Google" id="ProtNLM"/>
    </source>
</evidence>
<evidence type="ECO:0000256" key="4">
    <source>
        <dbReference type="ARBA" id="ARBA00022795"/>
    </source>
</evidence>
<dbReference type="SUPFAM" id="SSF101116">
    <property type="entry name" value="Flagellar export chaperone FliS"/>
    <property type="match status" value="1"/>
</dbReference>
<evidence type="ECO:0000256" key="5">
    <source>
        <dbReference type="ARBA" id="ARBA00023186"/>
    </source>
</evidence>
<dbReference type="PANTHER" id="PTHR34773">
    <property type="entry name" value="FLAGELLAR SECRETION CHAPERONE FLIS"/>
    <property type="match status" value="1"/>
</dbReference>
<dbReference type="Gene3D" id="1.20.58.380">
    <property type="entry name" value="Flagellar protein flit"/>
    <property type="match status" value="1"/>
</dbReference>
<evidence type="ECO:0000256" key="1">
    <source>
        <dbReference type="ARBA" id="ARBA00004514"/>
    </source>
</evidence>
<keyword evidence="5" id="KW-0143">Chaperone</keyword>
<protein>
    <recommendedName>
        <fullName evidence="8">Flagellar protein FlgN</fullName>
    </recommendedName>
</protein>
<evidence type="ECO:0000313" key="7">
    <source>
        <dbReference type="Proteomes" id="UP001590951"/>
    </source>
</evidence>
<dbReference type="InterPro" id="IPR008622">
    <property type="entry name" value="FliT"/>
</dbReference>
<organism evidence="6 7">
    <name type="scientific">Lepraria finkii</name>
    <dbReference type="NCBI Taxonomy" id="1340010"/>
    <lineage>
        <taxon>Eukaryota</taxon>
        <taxon>Fungi</taxon>
        <taxon>Dikarya</taxon>
        <taxon>Ascomycota</taxon>
        <taxon>Pezizomycotina</taxon>
        <taxon>Lecanoromycetes</taxon>
        <taxon>OSLEUM clade</taxon>
        <taxon>Lecanoromycetidae</taxon>
        <taxon>Lecanorales</taxon>
        <taxon>Lecanorineae</taxon>
        <taxon>Stereocaulaceae</taxon>
        <taxon>Lepraria</taxon>
    </lineage>
</organism>
<dbReference type="Pfam" id="PF02561">
    <property type="entry name" value="FliS"/>
    <property type="match status" value="1"/>
</dbReference>
<accession>A0ABR4AL71</accession>
<evidence type="ECO:0000313" key="6">
    <source>
        <dbReference type="EMBL" id="KAL2045392.1"/>
    </source>
</evidence>
<dbReference type="InterPro" id="IPR003713">
    <property type="entry name" value="FliS"/>
</dbReference>
<dbReference type="InterPro" id="IPR036584">
    <property type="entry name" value="FliS_sf"/>
</dbReference>
<dbReference type="Gene3D" id="1.20.120.340">
    <property type="entry name" value="Flagellar protein FliS"/>
    <property type="match status" value="1"/>
</dbReference>
<name>A0ABR4AL71_9LECA</name>
<dbReference type="Proteomes" id="UP001590951">
    <property type="component" value="Unassembled WGS sequence"/>
</dbReference>
<gene>
    <name evidence="6" type="ORF">ABVK25_012134</name>
</gene>
<dbReference type="Pfam" id="PF05400">
    <property type="entry name" value="FliT"/>
    <property type="match status" value="1"/>
</dbReference>
<evidence type="ECO:0000256" key="3">
    <source>
        <dbReference type="ARBA" id="ARBA00022490"/>
    </source>
</evidence>
<comment type="caution">
    <text evidence="6">The sequence shown here is derived from an EMBL/GenBank/DDBJ whole genome shotgun (WGS) entry which is preliminary data.</text>
</comment>
<keyword evidence="3" id="KW-0963">Cytoplasm</keyword>
<sequence length="217" mass="22541">MNAYATSSHASYRESAILTAPPEQLVIMLYDGCHRFLLQATSAMRDGNVAEAGERLGRATAIIDELQCTLDLGAARPGEAHAGRRAAARAARGVGAGSDVDGARAGRVMGVYDDLLALIEREHALVVAGEWEELAALDARRRDVVARLPAVAPAAVALVLERAAAVQARTSTLLAGGADELRRELGALSQGRVAVRGYGGATAVAQPPARARLDLAG</sequence>
<comment type="subcellular location">
    <subcellularLocation>
        <location evidence="1">Cytoplasm</location>
        <location evidence="1">Cytosol</location>
    </subcellularLocation>
</comment>